<dbReference type="PANTHER" id="PTHR11176">
    <property type="entry name" value="BOULE-RELATED"/>
    <property type="match status" value="1"/>
</dbReference>
<dbReference type="GO" id="GO:0070935">
    <property type="term" value="P:3'-UTR-mediated mRNA stabilization"/>
    <property type="evidence" value="ECO:0007669"/>
    <property type="project" value="TreeGrafter"/>
</dbReference>
<dbReference type="SMART" id="SM00360">
    <property type="entry name" value="RRM"/>
    <property type="match status" value="1"/>
</dbReference>
<dbReference type="GO" id="GO:0003730">
    <property type="term" value="F:mRNA 3'-UTR binding"/>
    <property type="evidence" value="ECO:0007669"/>
    <property type="project" value="TreeGrafter"/>
</dbReference>
<evidence type="ECO:0000313" key="6">
    <source>
        <dbReference type="Proteomes" id="UP001175271"/>
    </source>
</evidence>
<keyword evidence="6" id="KW-1185">Reference proteome</keyword>
<dbReference type="AlphaFoldDB" id="A0AA39HK18"/>
<dbReference type="PANTHER" id="PTHR11176:SF57">
    <property type="entry name" value="PROTEIN BOULE"/>
    <property type="match status" value="1"/>
</dbReference>
<dbReference type="Pfam" id="PF00076">
    <property type="entry name" value="RRM_1"/>
    <property type="match status" value="1"/>
</dbReference>
<organism evidence="4 6">
    <name type="scientific">Steinernema hermaphroditum</name>
    <dbReference type="NCBI Taxonomy" id="289476"/>
    <lineage>
        <taxon>Eukaryota</taxon>
        <taxon>Metazoa</taxon>
        <taxon>Ecdysozoa</taxon>
        <taxon>Nematoda</taxon>
        <taxon>Chromadorea</taxon>
        <taxon>Rhabditida</taxon>
        <taxon>Tylenchina</taxon>
        <taxon>Panagrolaimomorpha</taxon>
        <taxon>Strongyloidoidea</taxon>
        <taxon>Steinernematidae</taxon>
        <taxon>Steinernema</taxon>
    </lineage>
</organism>
<reference evidence="4" key="1">
    <citation type="submission" date="2023-06" db="EMBL/GenBank/DDBJ databases">
        <title>Genomic analysis of the entomopathogenic nematode Steinernema hermaphroditum.</title>
        <authorList>
            <person name="Schwarz E.M."/>
            <person name="Heppert J.K."/>
            <person name="Baniya A."/>
            <person name="Schwartz H.T."/>
            <person name="Tan C.-H."/>
            <person name="Antoshechkin I."/>
            <person name="Sternberg P.W."/>
            <person name="Goodrich-Blair H."/>
            <person name="Dillman A.R."/>
        </authorList>
    </citation>
    <scope>NUCLEOTIDE SEQUENCE</scope>
    <source>
        <strain evidence="4">PS9179</strain>
        <tissue evidence="4">Whole animal</tissue>
    </source>
</reference>
<dbReference type="GO" id="GO:0008494">
    <property type="term" value="F:translation activator activity"/>
    <property type="evidence" value="ECO:0007669"/>
    <property type="project" value="TreeGrafter"/>
</dbReference>
<evidence type="ECO:0000259" key="3">
    <source>
        <dbReference type="PROSITE" id="PS50102"/>
    </source>
</evidence>
<sequence>MGNPVLVNNDITLTDENGNSSYLTTPNGCFEIVPGRVFIGGLPHDASELELHSLFSEHGNVRHVKIMRYPLNGRSKGFGFVTFDSDEEAQLVRGMKLKFRDGFLNINVAMRRVSPQVPPGFVPQFVAPQAVMIQSPDGQPMWSAPYPRFVMPQVAVPQMQMQLTPIWNDFGHQFT</sequence>
<dbReference type="InterPro" id="IPR000504">
    <property type="entry name" value="RRM_dom"/>
</dbReference>
<dbReference type="InterPro" id="IPR035979">
    <property type="entry name" value="RBD_domain_sf"/>
</dbReference>
<dbReference type="Proteomes" id="UP001175271">
    <property type="component" value="Unassembled WGS sequence"/>
</dbReference>
<dbReference type="SUPFAM" id="SSF54928">
    <property type="entry name" value="RNA-binding domain, RBD"/>
    <property type="match status" value="1"/>
</dbReference>
<dbReference type="GO" id="GO:0045948">
    <property type="term" value="P:positive regulation of translational initiation"/>
    <property type="evidence" value="ECO:0007669"/>
    <property type="project" value="TreeGrafter"/>
</dbReference>
<keyword evidence="1 2" id="KW-0694">RNA-binding</keyword>
<gene>
    <name evidence="4" type="ORF">QR680_018357</name>
    <name evidence="5" type="ORF">QR680_018382</name>
</gene>
<proteinExistence type="predicted"/>
<dbReference type="InterPro" id="IPR012677">
    <property type="entry name" value="Nucleotide-bd_a/b_plait_sf"/>
</dbReference>
<comment type="caution">
    <text evidence="4">The sequence shown here is derived from an EMBL/GenBank/DDBJ whole genome shotgun (WGS) entry which is preliminary data.</text>
</comment>
<feature type="domain" description="RRM" evidence="3">
    <location>
        <begin position="35"/>
        <end position="111"/>
    </location>
</feature>
<dbReference type="EMBL" id="JAUCMV010000004">
    <property type="protein sequence ID" value="KAK0406123.1"/>
    <property type="molecule type" value="Genomic_DNA"/>
</dbReference>
<evidence type="ECO:0000256" key="2">
    <source>
        <dbReference type="PROSITE-ProRule" id="PRU00176"/>
    </source>
</evidence>
<accession>A0AA39HK18</accession>
<protein>
    <recommendedName>
        <fullName evidence="3">RRM domain-containing protein</fullName>
    </recommendedName>
</protein>
<dbReference type="EMBL" id="JAUCMV010000004">
    <property type="protein sequence ID" value="KAK0406077.1"/>
    <property type="molecule type" value="Genomic_DNA"/>
</dbReference>
<dbReference type="GO" id="GO:0005737">
    <property type="term" value="C:cytoplasm"/>
    <property type="evidence" value="ECO:0007669"/>
    <property type="project" value="TreeGrafter"/>
</dbReference>
<name>A0AA39HK18_9BILA</name>
<evidence type="ECO:0000313" key="4">
    <source>
        <dbReference type="EMBL" id="KAK0406077.1"/>
    </source>
</evidence>
<dbReference type="Gene3D" id="3.30.70.330">
    <property type="match status" value="1"/>
</dbReference>
<dbReference type="PROSITE" id="PS50102">
    <property type="entry name" value="RRM"/>
    <property type="match status" value="1"/>
</dbReference>
<evidence type="ECO:0000256" key="1">
    <source>
        <dbReference type="ARBA" id="ARBA00022884"/>
    </source>
</evidence>
<evidence type="ECO:0000313" key="5">
    <source>
        <dbReference type="EMBL" id="KAK0406123.1"/>
    </source>
</evidence>